<dbReference type="OrthoDB" id="5650108at2"/>
<gene>
    <name evidence="2" type="ORF">Lqui_2816</name>
</gene>
<feature type="compositionally biased region" description="Low complexity" evidence="1">
    <location>
        <begin position="823"/>
        <end position="837"/>
    </location>
</feature>
<evidence type="ECO:0000313" key="3">
    <source>
        <dbReference type="Proteomes" id="UP000054618"/>
    </source>
</evidence>
<organism evidence="2 3">
    <name type="scientific">Legionella quinlivanii</name>
    <dbReference type="NCBI Taxonomy" id="45073"/>
    <lineage>
        <taxon>Bacteria</taxon>
        <taxon>Pseudomonadati</taxon>
        <taxon>Pseudomonadota</taxon>
        <taxon>Gammaproteobacteria</taxon>
        <taxon>Legionellales</taxon>
        <taxon>Legionellaceae</taxon>
        <taxon>Legionella</taxon>
    </lineage>
</organism>
<feature type="compositionally biased region" description="Polar residues" evidence="1">
    <location>
        <begin position="838"/>
        <end position="849"/>
    </location>
</feature>
<dbReference type="EMBL" id="LNYS01000025">
    <property type="protein sequence ID" value="KTD45345.1"/>
    <property type="molecule type" value="Genomic_DNA"/>
</dbReference>
<protein>
    <submittedName>
        <fullName evidence="2">Uncharacterized protein</fullName>
    </submittedName>
</protein>
<dbReference type="AlphaFoldDB" id="A0A0W0XKZ9"/>
<evidence type="ECO:0000313" key="2">
    <source>
        <dbReference type="EMBL" id="KTD45345.1"/>
    </source>
</evidence>
<evidence type="ECO:0000256" key="1">
    <source>
        <dbReference type="SAM" id="MobiDB-lite"/>
    </source>
</evidence>
<feature type="region of interest" description="Disordered" evidence="1">
    <location>
        <begin position="790"/>
        <end position="854"/>
    </location>
</feature>
<reference evidence="2 3" key="1">
    <citation type="submission" date="2015-11" db="EMBL/GenBank/DDBJ databases">
        <title>Genomic analysis of 38 Legionella species identifies large and diverse effector repertoires.</title>
        <authorList>
            <person name="Burstein D."/>
            <person name="Amaro F."/>
            <person name="Zusman T."/>
            <person name="Lifshitz Z."/>
            <person name="Cohen O."/>
            <person name="Gilbert J.A."/>
            <person name="Pupko T."/>
            <person name="Shuman H.A."/>
            <person name="Segal G."/>
        </authorList>
    </citation>
    <scope>NUCLEOTIDE SEQUENCE [LARGE SCALE GENOMIC DNA]</scope>
    <source>
        <strain evidence="2 3">CDC#1442-AUS-E</strain>
    </source>
</reference>
<dbReference type="Proteomes" id="UP000054618">
    <property type="component" value="Unassembled WGS sequence"/>
</dbReference>
<comment type="caution">
    <text evidence="2">The sequence shown here is derived from an EMBL/GenBank/DDBJ whole genome shotgun (WGS) entry which is preliminary data.</text>
</comment>
<dbReference type="PATRIC" id="fig|45073.5.peg.2992"/>
<dbReference type="RefSeq" id="WP_058508872.1">
    <property type="nucleotide sequence ID" value="NZ_CAAAIK010000014.1"/>
</dbReference>
<name>A0A0W0XKZ9_9GAMM</name>
<keyword evidence="3" id="KW-1185">Reference proteome</keyword>
<proteinExistence type="predicted"/>
<accession>A0A0W0XKZ9</accession>
<sequence length="931" mass="104950">MKGKVLLSGKLPSLAASRSEEQLKAAILAIHSDNKRFEFAEFEKTRLALFHALHNIAPIAPVVSDLKQYLNRIKELYALLFDNNASNTKFLQVKPSSSNFLAKKSQSERSFTSDIKSLLHPFPSKTKIPILVAQPAKEDLSKLIEIIRSHLLPLLVSPSHLALIQEEEIKKQLQFKEQAADKGKATIHHPCVMMCTILDRLILSLGTYCSNLAPISPRSKPGARRSQEECTPLLFSLLQRLAKFYNAPQATEFSATINGLEIPARSIPQETAYRLLGIDASGRGQPWIFTNATHYVIRLGDVYFKTDRPVPPLGFGREALIQRIFHTLFPQEAPLFLTPSTLLRLENVFIQKNTNGQSEILPPRYIQASTAVEGISLTHWLLIKEITDILRARHGIDILKKAIYHWIAGTYIRETTIAELFVRLIDNQRNMAPDERILQFKKLPGREKLESLQDLLSDLPDTIKNLPERLIKDEGESTVIKAFSFILKWPTLTAGRSLDEIVRWVSLLARLPELFLDIDDKALAVLKVNPQELKSKISQIEQQLFALWNSLDLQSALALAAGSLILGAEDGKADNYQVCLHRDDKGQLLNWSIVFIDIGAQMLERGVVAEKSTTALQGNVNAIIKHRAGIKSILFMIPPIQSALVSKLVFKDTAENLFLETMLAAKEANRVCTNFINQQLYTEGKELITDQMIPFRFTAEDLPSIYEGLKTLIHFIKFYPNESFEKFFYYFDPLLATYYSKIYKENCLSPLRAYYQMYTLCMEDIIPASEALISTNPDFANGNEVESNSSSFFTRRRKNSTTTAPRLIKQPSGSKLEANTAHSSPSLIQQSNSSSSPKTLGQLMTSEQSSRIDDPKTLTLDEAFKAMIKLFPWREVMQDRKTLTHWLAMIEKILPEPISLENIVGNPELAAKIAKEIQKENDVSFSQGPSV</sequence>
<dbReference type="STRING" id="45073.Lqui_2816"/>